<evidence type="ECO:0000259" key="1">
    <source>
        <dbReference type="Pfam" id="PF05144"/>
    </source>
</evidence>
<sequence length="83" mass="8962">MDRGLRLDCSVDLDEDGNTSISSLRHPWESVPSSYTSIAMKVFQGSGFRPNACVELKCSPAKILQGHNVYGSDSLLTCATAIL</sequence>
<evidence type="ECO:0000313" key="2">
    <source>
        <dbReference type="EMBL" id="NMU24571.1"/>
    </source>
</evidence>
<gene>
    <name evidence="2" type="ORF">HKB21_02935</name>
</gene>
<dbReference type="EMBL" id="JABCLD010000370">
    <property type="protein sequence ID" value="NMU24571.1"/>
    <property type="molecule type" value="Genomic_DNA"/>
</dbReference>
<name>A0A7Y0X481_VIBPH</name>
<evidence type="ECO:0000313" key="3">
    <source>
        <dbReference type="Proteomes" id="UP000555836"/>
    </source>
</evidence>
<feature type="domain" description="Replication-associated protein G2P N-terminal" evidence="1">
    <location>
        <begin position="9"/>
        <end position="82"/>
    </location>
</feature>
<comment type="caution">
    <text evidence="2">The sequence shown here is derived from an EMBL/GenBank/DDBJ whole genome shotgun (WGS) entry which is preliminary data.</text>
</comment>
<proteinExistence type="predicted"/>
<reference evidence="2 3" key="1">
    <citation type="submission" date="2020-04" db="EMBL/GenBank/DDBJ databases">
        <title>Whole-genome sequencing of Vibrio spp. from China reveals different genetic environments of blaCTX-M-14 among diverse lineages.</title>
        <authorList>
            <person name="Zheng Z."/>
            <person name="Ye L."/>
            <person name="Chen S."/>
        </authorList>
    </citation>
    <scope>NUCLEOTIDE SEQUENCE [LARGE SCALE GENOMIC DNA]</scope>
    <source>
        <strain evidence="2 3">Vb0574</strain>
    </source>
</reference>
<dbReference type="Proteomes" id="UP000555836">
    <property type="component" value="Unassembled WGS sequence"/>
</dbReference>
<dbReference type="InterPro" id="IPR006516">
    <property type="entry name" value="G2P"/>
</dbReference>
<dbReference type="GO" id="GO:0006260">
    <property type="term" value="P:DNA replication"/>
    <property type="evidence" value="ECO:0007669"/>
    <property type="project" value="InterPro"/>
</dbReference>
<feature type="non-terminal residue" evidence="2">
    <location>
        <position position="83"/>
    </location>
</feature>
<dbReference type="InterPro" id="IPR022686">
    <property type="entry name" value="G2P_N"/>
</dbReference>
<accession>A0A7Y0X481</accession>
<dbReference type="Pfam" id="PF05144">
    <property type="entry name" value="Phage_CRI"/>
    <property type="match status" value="1"/>
</dbReference>
<organism evidence="2 3">
    <name type="scientific">Vibrio parahaemolyticus</name>
    <dbReference type="NCBI Taxonomy" id="670"/>
    <lineage>
        <taxon>Bacteria</taxon>
        <taxon>Pseudomonadati</taxon>
        <taxon>Pseudomonadota</taxon>
        <taxon>Gammaproteobacteria</taxon>
        <taxon>Vibrionales</taxon>
        <taxon>Vibrionaceae</taxon>
        <taxon>Vibrio</taxon>
    </lineage>
</organism>
<dbReference type="AlphaFoldDB" id="A0A7Y0X481"/>
<dbReference type="NCBIfam" id="TIGR01629">
    <property type="entry name" value="rep_II_X"/>
    <property type="match status" value="1"/>
</dbReference>
<protein>
    <submittedName>
        <fullName evidence="2">Replication protein</fullName>
    </submittedName>
</protein>